<sequence>MVYSMTAFARQEVQSDAGTFTWELRSVNHRYLDVSVRLPEELRFIESQVRTLVSNRLRRGKVDCALRYLSPSAAAIKFSLDEQLTRQLVHLCEEIDALAHHPAPLDSLEVLRWPGVLKSPALDVERLKTEALSALAGALDEMVETRAAEGARLVVFMTQRCGEIEAIVERVRAQLPQAMTRFRERLHARLETVQAELEPGRLEQELVLFAQRSDITEELDRLQAHMAEVRQVFQREEPVGRRLDFLMQELNREANTLAAKSVDVAISQDAVELKVLIEQVREQVQNIE</sequence>
<dbReference type="GO" id="GO:0016787">
    <property type="term" value="F:hydrolase activity"/>
    <property type="evidence" value="ECO:0007669"/>
    <property type="project" value="UniProtKB-KW"/>
</dbReference>
<accession>D5BXH0</accession>
<organism evidence="8 9">
    <name type="scientific">Nitrosococcus halophilus (strain Nc4)</name>
    <dbReference type="NCBI Taxonomy" id="472759"/>
    <lineage>
        <taxon>Bacteria</taxon>
        <taxon>Pseudomonadati</taxon>
        <taxon>Pseudomonadota</taxon>
        <taxon>Gammaproteobacteria</taxon>
        <taxon>Chromatiales</taxon>
        <taxon>Chromatiaceae</taxon>
        <taxon>Nitrosococcus</taxon>
    </lineage>
</organism>
<proteinExistence type="inferred from homology"/>
<evidence type="ECO:0000259" key="6">
    <source>
        <dbReference type="Pfam" id="PF03755"/>
    </source>
</evidence>
<dbReference type="InterPro" id="IPR013527">
    <property type="entry name" value="YicC-like_N"/>
</dbReference>
<dbReference type="GO" id="GO:0004521">
    <property type="term" value="F:RNA endonuclease activity"/>
    <property type="evidence" value="ECO:0007669"/>
    <property type="project" value="InterPro"/>
</dbReference>
<dbReference type="EMBL" id="CP001798">
    <property type="protein sequence ID" value="ADE13928.1"/>
    <property type="molecule type" value="Genomic_DNA"/>
</dbReference>
<dbReference type="Pfam" id="PF03755">
    <property type="entry name" value="YicC-like_N"/>
    <property type="match status" value="1"/>
</dbReference>
<keyword evidence="9" id="KW-1185">Reference proteome</keyword>
<evidence type="ECO:0000313" key="9">
    <source>
        <dbReference type="Proteomes" id="UP000001844"/>
    </source>
</evidence>
<dbReference type="NCBIfam" id="TIGR00255">
    <property type="entry name" value="YicC/YloC family endoribonuclease"/>
    <property type="match status" value="1"/>
</dbReference>
<gene>
    <name evidence="8" type="ordered locus">Nhal_0748</name>
</gene>
<dbReference type="eggNOG" id="COG1561">
    <property type="taxonomic scope" value="Bacteria"/>
</dbReference>
<evidence type="ECO:0000256" key="5">
    <source>
        <dbReference type="ARBA" id="ARBA00035648"/>
    </source>
</evidence>
<evidence type="ECO:0000313" key="8">
    <source>
        <dbReference type="EMBL" id="ADE13928.1"/>
    </source>
</evidence>
<evidence type="ECO:0000256" key="1">
    <source>
        <dbReference type="ARBA" id="ARBA00001968"/>
    </source>
</evidence>
<keyword evidence="3" id="KW-0255">Endonuclease</keyword>
<dbReference type="Pfam" id="PF08340">
    <property type="entry name" value="YicC-like_C"/>
    <property type="match status" value="1"/>
</dbReference>
<dbReference type="PANTHER" id="PTHR30636">
    <property type="entry name" value="UPF0701 PROTEIN YICC"/>
    <property type="match status" value="1"/>
</dbReference>
<dbReference type="InterPro" id="IPR013551">
    <property type="entry name" value="YicC-like_C"/>
</dbReference>
<dbReference type="HOGENOM" id="CLU_076609_0_0_6"/>
<evidence type="ECO:0000259" key="7">
    <source>
        <dbReference type="Pfam" id="PF08340"/>
    </source>
</evidence>
<comment type="similarity">
    <text evidence="5">Belongs to the YicC/YloC family.</text>
</comment>
<reference evidence="9" key="1">
    <citation type="submission" date="2010-04" db="EMBL/GenBank/DDBJ databases">
        <title>Complete genome sequence of Nitrosococcus halophilus Nc4, a salt-adapted, aerobic obligate ammonia-oxidizing sulfur purple bacterium.</title>
        <authorList>
            <consortium name="US DOE Joint Genome Institute"/>
            <person name="Campbell M.A."/>
            <person name="Malfatti S.A."/>
            <person name="Chain P.S.G."/>
            <person name="Heidelberg J.F."/>
            <person name="Ward B.B."/>
            <person name="Klotz M.G."/>
        </authorList>
    </citation>
    <scope>NUCLEOTIDE SEQUENCE [LARGE SCALE GENOMIC DNA]</scope>
    <source>
        <strain evidence="9">Nc4</strain>
    </source>
</reference>
<comment type="cofactor">
    <cofactor evidence="1">
        <name>a divalent metal cation</name>
        <dbReference type="ChEBI" id="CHEBI:60240"/>
    </cofactor>
</comment>
<dbReference type="AlphaFoldDB" id="D5BXH0"/>
<dbReference type="Proteomes" id="UP000001844">
    <property type="component" value="Chromosome"/>
</dbReference>
<dbReference type="STRING" id="472759.Nhal_0748"/>
<dbReference type="InterPro" id="IPR005229">
    <property type="entry name" value="YicC/YloC-like"/>
</dbReference>
<keyword evidence="4" id="KW-0378">Hydrolase</keyword>
<evidence type="ECO:0000256" key="2">
    <source>
        <dbReference type="ARBA" id="ARBA00022722"/>
    </source>
</evidence>
<feature type="domain" description="Endoribonuclease YicC-like C-terminal" evidence="7">
    <location>
        <begin position="172"/>
        <end position="288"/>
    </location>
</feature>
<evidence type="ECO:0000256" key="4">
    <source>
        <dbReference type="ARBA" id="ARBA00022801"/>
    </source>
</evidence>
<keyword evidence="2" id="KW-0540">Nuclease</keyword>
<name>D5BXH0_NITHN</name>
<dbReference type="PANTHER" id="PTHR30636:SF3">
    <property type="entry name" value="UPF0701 PROTEIN YICC"/>
    <property type="match status" value="1"/>
</dbReference>
<feature type="domain" description="Endoribonuclease YicC-like N-terminal" evidence="6">
    <location>
        <begin position="2"/>
        <end position="153"/>
    </location>
</feature>
<protein>
    <submittedName>
        <fullName evidence="8">YicC domain protein</fullName>
    </submittedName>
</protein>
<dbReference type="KEGG" id="nhl:Nhal_0748"/>
<evidence type="ECO:0000256" key="3">
    <source>
        <dbReference type="ARBA" id="ARBA00022759"/>
    </source>
</evidence>